<keyword evidence="1" id="KW-0472">Membrane</keyword>
<sequence length="125" mass="13025">MLGKLILWVSTLAFISYGVMCLIDPTLPAEMAGLAILSGDGLAELGAMYGGLQTAYGVFCLLGALRTDLYRPALTSLVLMMGGLAIARLYTAVMADAGLGGYTYGAIAFESAMAILSFIALRKTS</sequence>
<evidence type="ECO:0000256" key="1">
    <source>
        <dbReference type="SAM" id="Phobius"/>
    </source>
</evidence>
<comment type="caution">
    <text evidence="2">The sequence shown here is derived from an EMBL/GenBank/DDBJ whole genome shotgun (WGS) entry which is preliminary data.</text>
</comment>
<protein>
    <submittedName>
        <fullName evidence="2">DUF4345 domain-containing protein</fullName>
    </submittedName>
</protein>
<accession>A0ABT3T370</accession>
<proteinExistence type="predicted"/>
<feature type="transmembrane region" description="Helical" evidence="1">
    <location>
        <begin position="45"/>
        <end position="65"/>
    </location>
</feature>
<name>A0ABT3T370_9GAMM</name>
<evidence type="ECO:0000313" key="2">
    <source>
        <dbReference type="EMBL" id="MCX2976701.1"/>
    </source>
</evidence>
<dbReference type="InterPro" id="IPR025597">
    <property type="entry name" value="DUF4345"/>
</dbReference>
<reference evidence="2" key="1">
    <citation type="submission" date="2019-02" db="EMBL/GenBank/DDBJ databases">
        <authorList>
            <person name="Li S.-H."/>
        </authorList>
    </citation>
    <scope>NUCLEOTIDE SEQUENCE</scope>
    <source>
        <strain evidence="2">IMCC11814</strain>
    </source>
</reference>
<gene>
    <name evidence="2" type="ORF">EYC82_04980</name>
</gene>
<feature type="transmembrane region" description="Helical" evidence="1">
    <location>
        <begin position="101"/>
        <end position="121"/>
    </location>
</feature>
<dbReference type="RefSeq" id="WP_279248442.1">
    <property type="nucleotide sequence ID" value="NZ_SHNO01000001.1"/>
</dbReference>
<organism evidence="2 3">
    <name type="scientific">Candidatus Marimicrobium litorale</name>
    <dbReference type="NCBI Taxonomy" id="2518991"/>
    <lineage>
        <taxon>Bacteria</taxon>
        <taxon>Pseudomonadati</taxon>
        <taxon>Pseudomonadota</taxon>
        <taxon>Gammaproteobacteria</taxon>
        <taxon>Cellvibrionales</taxon>
        <taxon>Halieaceae</taxon>
        <taxon>Marimicrobium</taxon>
    </lineage>
</organism>
<dbReference type="Proteomes" id="UP001143304">
    <property type="component" value="Unassembled WGS sequence"/>
</dbReference>
<evidence type="ECO:0000313" key="3">
    <source>
        <dbReference type="Proteomes" id="UP001143304"/>
    </source>
</evidence>
<keyword evidence="1" id="KW-0812">Transmembrane</keyword>
<dbReference type="EMBL" id="SHNO01000001">
    <property type="protein sequence ID" value="MCX2976701.1"/>
    <property type="molecule type" value="Genomic_DNA"/>
</dbReference>
<dbReference type="Pfam" id="PF14248">
    <property type="entry name" value="DUF4345"/>
    <property type="match status" value="1"/>
</dbReference>
<feature type="transmembrane region" description="Helical" evidence="1">
    <location>
        <begin position="77"/>
        <end position="95"/>
    </location>
</feature>
<keyword evidence="3" id="KW-1185">Reference proteome</keyword>
<keyword evidence="1" id="KW-1133">Transmembrane helix</keyword>